<keyword evidence="14" id="KW-1185">Reference proteome</keyword>
<dbReference type="PROSITE" id="PS00137">
    <property type="entry name" value="SUBTILASE_HIS"/>
    <property type="match status" value="1"/>
</dbReference>
<gene>
    <name evidence="12" type="ORF">EG327_005614</name>
    <name evidence="11" type="ORF">EG328_009881</name>
</gene>
<dbReference type="AlphaFoldDB" id="A0A8H3V4R3"/>
<feature type="signal peptide" evidence="8">
    <location>
        <begin position="1"/>
        <end position="16"/>
    </location>
</feature>
<keyword evidence="4 6" id="KW-0378">Hydrolase</keyword>
<dbReference type="EMBL" id="WNWR01000324">
    <property type="protein sequence ID" value="KAE9983117.1"/>
    <property type="molecule type" value="Genomic_DNA"/>
</dbReference>
<dbReference type="SUPFAM" id="SSF54897">
    <property type="entry name" value="Protease propeptides/inhibitors"/>
    <property type="match status" value="1"/>
</dbReference>
<feature type="active site" description="Charge relay system" evidence="6">
    <location>
        <position position="143"/>
    </location>
</feature>
<organism evidence="12 14">
    <name type="scientific">Venturia inaequalis</name>
    <name type="common">Apple scab fungus</name>
    <dbReference type="NCBI Taxonomy" id="5025"/>
    <lineage>
        <taxon>Eukaryota</taxon>
        <taxon>Fungi</taxon>
        <taxon>Dikarya</taxon>
        <taxon>Ascomycota</taxon>
        <taxon>Pezizomycotina</taxon>
        <taxon>Dothideomycetes</taxon>
        <taxon>Pleosporomycetidae</taxon>
        <taxon>Venturiales</taxon>
        <taxon>Venturiaceae</taxon>
        <taxon>Venturia</taxon>
    </lineage>
</organism>
<evidence type="ECO:0000313" key="13">
    <source>
        <dbReference type="Proteomes" id="UP000447873"/>
    </source>
</evidence>
<feature type="active site" description="Charge relay system" evidence="6">
    <location>
        <position position="173"/>
    </location>
</feature>
<dbReference type="InterPro" id="IPR050131">
    <property type="entry name" value="Peptidase_S8_subtilisin-like"/>
</dbReference>
<evidence type="ECO:0000256" key="7">
    <source>
        <dbReference type="RuleBase" id="RU003355"/>
    </source>
</evidence>
<dbReference type="PRINTS" id="PR00723">
    <property type="entry name" value="SUBTILISIN"/>
</dbReference>
<dbReference type="PANTHER" id="PTHR43806:SF58">
    <property type="entry name" value="ALKALINE PROTEASE 1-RELATED"/>
    <property type="match status" value="1"/>
</dbReference>
<dbReference type="InterPro" id="IPR023828">
    <property type="entry name" value="Peptidase_S8_Ser-AS"/>
</dbReference>
<evidence type="ECO:0000313" key="12">
    <source>
        <dbReference type="EMBL" id="KAE9983117.1"/>
    </source>
</evidence>
<evidence type="ECO:0000256" key="2">
    <source>
        <dbReference type="ARBA" id="ARBA00022670"/>
    </source>
</evidence>
<evidence type="ECO:0000256" key="6">
    <source>
        <dbReference type="PROSITE-ProRule" id="PRU01240"/>
    </source>
</evidence>
<dbReference type="InterPro" id="IPR037045">
    <property type="entry name" value="S8pro/Inhibitor_I9_sf"/>
</dbReference>
<dbReference type="Proteomes" id="UP000490939">
    <property type="component" value="Unassembled WGS sequence"/>
</dbReference>
<proteinExistence type="inferred from homology"/>
<dbReference type="InterPro" id="IPR023827">
    <property type="entry name" value="Peptidase_S8_Asp-AS"/>
</dbReference>
<dbReference type="Pfam" id="PF00082">
    <property type="entry name" value="Peptidase_S8"/>
    <property type="match status" value="1"/>
</dbReference>
<dbReference type="Gene3D" id="3.40.50.200">
    <property type="entry name" value="Peptidase S8/S53 domain"/>
    <property type="match status" value="1"/>
</dbReference>
<dbReference type="PANTHER" id="PTHR43806">
    <property type="entry name" value="PEPTIDASE S8"/>
    <property type="match status" value="1"/>
</dbReference>
<dbReference type="InterPro" id="IPR036852">
    <property type="entry name" value="Peptidase_S8/S53_dom_sf"/>
</dbReference>
<dbReference type="GO" id="GO:0006508">
    <property type="term" value="P:proteolysis"/>
    <property type="evidence" value="ECO:0007669"/>
    <property type="project" value="UniProtKB-KW"/>
</dbReference>
<evidence type="ECO:0000256" key="1">
    <source>
        <dbReference type="ARBA" id="ARBA00011073"/>
    </source>
</evidence>
<dbReference type="InterPro" id="IPR015500">
    <property type="entry name" value="Peptidase_S8_subtilisin-rel"/>
</dbReference>
<feature type="domain" description="Peptidase S8/S53" evidence="9">
    <location>
        <begin position="141"/>
        <end position="364"/>
    </location>
</feature>
<protein>
    <submittedName>
        <fullName evidence="12">Uncharacterized protein</fullName>
    </submittedName>
</protein>
<dbReference type="Proteomes" id="UP000447873">
    <property type="component" value="Unassembled WGS sequence"/>
</dbReference>
<dbReference type="Gene3D" id="3.30.70.80">
    <property type="entry name" value="Peptidase S8 propeptide/proteinase inhibitor I9"/>
    <property type="match status" value="1"/>
</dbReference>
<dbReference type="GO" id="GO:0005576">
    <property type="term" value="C:extracellular region"/>
    <property type="evidence" value="ECO:0007669"/>
    <property type="project" value="UniProtKB-ARBA"/>
</dbReference>
<evidence type="ECO:0000256" key="8">
    <source>
        <dbReference type="SAM" id="SignalP"/>
    </source>
</evidence>
<dbReference type="SUPFAM" id="SSF52743">
    <property type="entry name" value="Subtilisin-like"/>
    <property type="match status" value="1"/>
</dbReference>
<name>A0A8H3V4R3_VENIN</name>
<dbReference type="GO" id="GO:0004252">
    <property type="term" value="F:serine-type endopeptidase activity"/>
    <property type="evidence" value="ECO:0007669"/>
    <property type="project" value="UniProtKB-UniRule"/>
</dbReference>
<feature type="active site" description="Charge relay system" evidence="6">
    <location>
        <position position="328"/>
    </location>
</feature>
<sequence>MLAILSALSLVVLTLGAPTATPAGKWLVVLKPDSAASTATVLESHGDMLSSITKDHIYNIGSFKGFSADMSTEQLDTIKTDPRVAYYEKDGVMKTQILEARRSGVTETGATWGLGRVSHRAKGSSEYVYESAAGAGSCAYIIDTGVFAAHPEFEGRATQIKSYTGVETDDNGHGTHVAGTIGSITYGVAKKTKIFAIKVLDAGGSGAWSNIIAGIQYAVEHSKTNTCPSGVVVNMSLGGGRSTTVNAAVAAAVDAGLFFAVAAGNEGSDLSTSSPANEPKAFAVGASDVKDALASFSNFGKTLGVIGPGVDVLSTWNDGKTNTISGTSMATPHIAGLAAYLGALSGAMSPAAMRSKIQDLATTGAVTLPVAISNGGTPNKLAYNGIA</sequence>
<dbReference type="PROSITE" id="PS51892">
    <property type="entry name" value="SUBTILASE"/>
    <property type="match status" value="1"/>
</dbReference>
<dbReference type="InterPro" id="IPR010259">
    <property type="entry name" value="S8pro/Inhibitor_I9"/>
</dbReference>
<feature type="domain" description="Inhibitor I9" evidence="10">
    <location>
        <begin position="27"/>
        <end position="95"/>
    </location>
</feature>
<keyword evidence="3 8" id="KW-0732">Signal</keyword>
<dbReference type="PROSITE" id="PS00136">
    <property type="entry name" value="SUBTILASE_ASP"/>
    <property type="match status" value="1"/>
</dbReference>
<dbReference type="InterPro" id="IPR034193">
    <property type="entry name" value="PCSK9_ProteinaseK-like"/>
</dbReference>
<reference evidence="12 14" key="1">
    <citation type="submission" date="2019-07" db="EMBL/GenBank/DDBJ databases">
        <title>Venturia inaequalis Genome Resource.</title>
        <authorList>
            <person name="Lichtner F.J."/>
        </authorList>
    </citation>
    <scope>NUCLEOTIDE SEQUENCE [LARGE SCALE GENOMIC DNA]</scope>
    <source>
        <strain evidence="11 13">120213</strain>
        <strain evidence="12 14">DMI_063113</strain>
    </source>
</reference>
<dbReference type="Pfam" id="PF05922">
    <property type="entry name" value="Inhibitor_I9"/>
    <property type="match status" value="1"/>
</dbReference>
<keyword evidence="5 6" id="KW-0720">Serine protease</keyword>
<evidence type="ECO:0000256" key="4">
    <source>
        <dbReference type="ARBA" id="ARBA00022801"/>
    </source>
</evidence>
<evidence type="ECO:0000259" key="10">
    <source>
        <dbReference type="Pfam" id="PF05922"/>
    </source>
</evidence>
<dbReference type="CDD" id="cd04077">
    <property type="entry name" value="Peptidases_S8_PCSK9_ProteinaseK_like"/>
    <property type="match status" value="1"/>
</dbReference>
<evidence type="ECO:0000313" key="14">
    <source>
        <dbReference type="Proteomes" id="UP000490939"/>
    </source>
</evidence>
<dbReference type="EMBL" id="WNWS01000610">
    <property type="protein sequence ID" value="KAE9965255.1"/>
    <property type="molecule type" value="Genomic_DNA"/>
</dbReference>
<feature type="chain" id="PRO_5044690759" evidence="8">
    <location>
        <begin position="17"/>
        <end position="387"/>
    </location>
</feature>
<dbReference type="PROSITE" id="PS00138">
    <property type="entry name" value="SUBTILASE_SER"/>
    <property type="match status" value="1"/>
</dbReference>
<comment type="caution">
    <text evidence="12">The sequence shown here is derived from an EMBL/GenBank/DDBJ whole genome shotgun (WGS) entry which is preliminary data.</text>
</comment>
<accession>A0A8H3V4R3</accession>
<dbReference type="InterPro" id="IPR022398">
    <property type="entry name" value="Peptidase_S8_His-AS"/>
</dbReference>
<evidence type="ECO:0000313" key="11">
    <source>
        <dbReference type="EMBL" id="KAE9965255.1"/>
    </source>
</evidence>
<comment type="similarity">
    <text evidence="1 6 7">Belongs to the peptidase S8 family.</text>
</comment>
<keyword evidence="2 6" id="KW-0645">Protease</keyword>
<dbReference type="FunFam" id="3.40.50.200:FF:000014">
    <property type="entry name" value="Proteinase K"/>
    <property type="match status" value="1"/>
</dbReference>
<dbReference type="InterPro" id="IPR000209">
    <property type="entry name" value="Peptidase_S8/S53_dom"/>
</dbReference>
<evidence type="ECO:0000259" key="9">
    <source>
        <dbReference type="Pfam" id="PF00082"/>
    </source>
</evidence>
<evidence type="ECO:0000256" key="3">
    <source>
        <dbReference type="ARBA" id="ARBA00022729"/>
    </source>
</evidence>
<evidence type="ECO:0000256" key="5">
    <source>
        <dbReference type="ARBA" id="ARBA00022825"/>
    </source>
</evidence>